<dbReference type="SMART" id="SM00345">
    <property type="entry name" value="HTH_GNTR"/>
    <property type="match status" value="1"/>
</dbReference>
<dbReference type="GO" id="GO:0003700">
    <property type="term" value="F:DNA-binding transcription factor activity"/>
    <property type="evidence" value="ECO:0007669"/>
    <property type="project" value="InterPro"/>
</dbReference>
<dbReference type="CDD" id="cd00609">
    <property type="entry name" value="AAT_like"/>
    <property type="match status" value="1"/>
</dbReference>
<dbReference type="PANTHER" id="PTHR46577:SF1">
    <property type="entry name" value="HTH-TYPE TRANSCRIPTIONAL REGULATORY PROTEIN GABR"/>
    <property type="match status" value="1"/>
</dbReference>
<keyword evidence="5" id="KW-0804">Transcription</keyword>
<evidence type="ECO:0000256" key="5">
    <source>
        <dbReference type="ARBA" id="ARBA00023163"/>
    </source>
</evidence>
<dbReference type="GO" id="GO:0030170">
    <property type="term" value="F:pyridoxal phosphate binding"/>
    <property type="evidence" value="ECO:0007669"/>
    <property type="project" value="InterPro"/>
</dbReference>
<dbReference type="Gene3D" id="1.10.10.10">
    <property type="entry name" value="Winged helix-like DNA-binding domain superfamily/Winged helix DNA-binding domain"/>
    <property type="match status" value="1"/>
</dbReference>
<reference evidence="7 8" key="1">
    <citation type="submission" date="2015-08" db="EMBL/GenBank/DDBJ databases">
        <title>Antibacterial properties of a collection of Vibrionaceae strains.</title>
        <authorList>
            <person name="Giubergia S."/>
        </authorList>
    </citation>
    <scope>NUCLEOTIDE SEQUENCE [LARGE SCALE GENOMIC DNA]</scope>
    <source>
        <strain evidence="7 8">S0821</strain>
    </source>
</reference>
<keyword evidence="2" id="KW-0663">Pyridoxal phosphate</keyword>
<organism evidence="7 8">
    <name type="scientific">Vibrio furnissii</name>
    <dbReference type="NCBI Taxonomy" id="29494"/>
    <lineage>
        <taxon>Bacteria</taxon>
        <taxon>Pseudomonadati</taxon>
        <taxon>Pseudomonadota</taxon>
        <taxon>Gammaproteobacteria</taxon>
        <taxon>Vibrionales</taxon>
        <taxon>Vibrionaceae</taxon>
        <taxon>Vibrio</taxon>
    </lineage>
</organism>
<dbReference type="Gene3D" id="3.40.640.10">
    <property type="entry name" value="Type I PLP-dependent aspartate aminotransferase-like (Major domain)"/>
    <property type="match status" value="1"/>
</dbReference>
<dbReference type="InterPro" id="IPR051446">
    <property type="entry name" value="HTH_trans_reg/aminotransferase"/>
</dbReference>
<name>A0A0Q2MZZ4_VIBFU</name>
<keyword evidence="4" id="KW-0238">DNA-binding</keyword>
<dbReference type="Proteomes" id="UP000051221">
    <property type="component" value="Unassembled WGS sequence"/>
</dbReference>
<keyword evidence="8" id="KW-1185">Reference proteome</keyword>
<sequence>MLYQLIHIDPQDSRTLQDQIKSDIAKAIFAGFVPKQTSIMSSRRLAEKLNVSRNTILRVYEQLAEEGVLVPIERKGYYVNPQLELSAPAPHPDTPAPATSAGLDWFNYLNAEHTRADVEANDLNDYPYVFVNGLVDEDLFPVSEWRKCSIQSLNKSNHRSWTSNDHDYEELIEQIRTRVLTKRGIFVAKDNIAITLGSQNSLYYLSKLLVSKQSTVAMENPGYPEARHQFQARRAHVLPIEVDSHGLVVDERLADCHLVYTTPSNQFPTTVRMSPERRQALMTQADRHDFLIIEDDFEHDVSFMENSCPPLRCEYHSERIIYISSFTASIAPGLRIGFIVAAEPLIAQIKSLQVRTHSLPPKSNCQTLALFLSLGYYDVLAQKLLKRYRDKWLTMEKAMNYYFPQSGAVASLAGTAFWIEYKQGFDAERFERLAEAQGILINNGAKYYCCDHKNNSFRLSFQSIRTENIREGIQQLARIAKQILPNERLADCESPPLTSQQIRALLTQKTLLTKDCFNIPYRITLQADGKLVGISERPNDVDEGYWWVENDKFVYQWRNWQFSDIRYITIVCEHGEIKRFDEDGYFIGEATISA</sequence>
<feature type="domain" description="HTH gntR-type" evidence="6">
    <location>
        <begin position="14"/>
        <end position="82"/>
    </location>
</feature>
<dbReference type="PANTHER" id="PTHR46577">
    <property type="entry name" value="HTH-TYPE TRANSCRIPTIONAL REGULATORY PROTEIN GABR"/>
    <property type="match status" value="1"/>
</dbReference>
<dbReference type="SUPFAM" id="SSF46785">
    <property type="entry name" value="Winged helix' DNA-binding domain"/>
    <property type="match status" value="1"/>
</dbReference>
<keyword evidence="3" id="KW-0805">Transcription regulation</keyword>
<dbReference type="Pfam" id="PF00155">
    <property type="entry name" value="Aminotran_1_2"/>
    <property type="match status" value="1"/>
</dbReference>
<evidence type="ECO:0000256" key="3">
    <source>
        <dbReference type="ARBA" id="ARBA00023015"/>
    </source>
</evidence>
<dbReference type="PROSITE" id="PS50949">
    <property type="entry name" value="HTH_GNTR"/>
    <property type="match status" value="1"/>
</dbReference>
<evidence type="ECO:0000256" key="1">
    <source>
        <dbReference type="ARBA" id="ARBA00005384"/>
    </source>
</evidence>
<dbReference type="GO" id="GO:0003677">
    <property type="term" value="F:DNA binding"/>
    <property type="evidence" value="ECO:0007669"/>
    <property type="project" value="UniProtKB-KW"/>
</dbReference>
<dbReference type="InterPro" id="IPR004839">
    <property type="entry name" value="Aminotransferase_I/II_large"/>
</dbReference>
<dbReference type="RefSeq" id="WP_055466489.1">
    <property type="nucleotide sequence ID" value="NZ_LKHS01000013.1"/>
</dbReference>
<dbReference type="InParanoid" id="A0A0Q2MZZ4"/>
<comment type="similarity">
    <text evidence="1">In the C-terminal section; belongs to the class-I pyridoxal-phosphate-dependent aminotransferase family.</text>
</comment>
<dbReference type="InterPro" id="IPR015421">
    <property type="entry name" value="PyrdxlP-dep_Trfase_major"/>
</dbReference>
<protein>
    <submittedName>
        <fullName evidence="7">GntR family transcriptional regulator</fullName>
    </submittedName>
</protein>
<comment type="caution">
    <text evidence="7">The sequence shown here is derived from an EMBL/GenBank/DDBJ whole genome shotgun (WGS) entry which is preliminary data.</text>
</comment>
<evidence type="ECO:0000256" key="2">
    <source>
        <dbReference type="ARBA" id="ARBA00022898"/>
    </source>
</evidence>
<dbReference type="InterPro" id="IPR015424">
    <property type="entry name" value="PyrdxlP-dep_Trfase"/>
</dbReference>
<evidence type="ECO:0000313" key="7">
    <source>
        <dbReference type="EMBL" id="KQH85183.1"/>
    </source>
</evidence>
<dbReference type="EMBL" id="LKHS01000013">
    <property type="protein sequence ID" value="KQH85183.1"/>
    <property type="molecule type" value="Genomic_DNA"/>
</dbReference>
<dbReference type="CDD" id="cd07377">
    <property type="entry name" value="WHTH_GntR"/>
    <property type="match status" value="1"/>
</dbReference>
<accession>A0A0Q2MZZ4</accession>
<gene>
    <name evidence="7" type="ORF">AMR76_14880</name>
</gene>
<proteinExistence type="inferred from homology"/>
<dbReference type="PRINTS" id="PR00035">
    <property type="entry name" value="HTHGNTR"/>
</dbReference>
<dbReference type="InterPro" id="IPR036390">
    <property type="entry name" value="WH_DNA-bd_sf"/>
</dbReference>
<dbReference type="AlphaFoldDB" id="A0A0Q2MZZ4"/>
<evidence type="ECO:0000259" key="6">
    <source>
        <dbReference type="PROSITE" id="PS50949"/>
    </source>
</evidence>
<evidence type="ECO:0000256" key="4">
    <source>
        <dbReference type="ARBA" id="ARBA00023125"/>
    </source>
</evidence>
<dbReference type="SUPFAM" id="SSF53383">
    <property type="entry name" value="PLP-dependent transferases"/>
    <property type="match status" value="1"/>
</dbReference>
<dbReference type="InterPro" id="IPR000524">
    <property type="entry name" value="Tscrpt_reg_HTH_GntR"/>
</dbReference>
<evidence type="ECO:0000313" key="8">
    <source>
        <dbReference type="Proteomes" id="UP000051221"/>
    </source>
</evidence>
<dbReference type="InterPro" id="IPR036388">
    <property type="entry name" value="WH-like_DNA-bd_sf"/>
</dbReference>